<dbReference type="KEGG" id="aep:AMC99_01656"/>
<keyword evidence="3" id="KW-0378">Hydrolase</keyword>
<keyword evidence="1" id="KW-1133">Transmembrane helix</keyword>
<dbReference type="Pfam" id="PF02517">
    <property type="entry name" value="Rce1-like"/>
    <property type="match status" value="1"/>
</dbReference>
<dbReference type="AlphaFoldDB" id="A0A0M4LVP9"/>
<keyword evidence="4" id="KW-1185">Reference proteome</keyword>
<feature type="transmembrane region" description="Helical" evidence="1">
    <location>
        <begin position="17"/>
        <end position="41"/>
    </location>
</feature>
<feature type="transmembrane region" description="Helical" evidence="1">
    <location>
        <begin position="208"/>
        <end position="226"/>
    </location>
</feature>
<dbReference type="InterPro" id="IPR003675">
    <property type="entry name" value="Rce1/LyrA-like_dom"/>
</dbReference>
<proteinExistence type="predicted"/>
<dbReference type="PANTHER" id="PTHR39430">
    <property type="entry name" value="MEMBRANE-ASSOCIATED PROTEASE-RELATED"/>
    <property type="match status" value="1"/>
</dbReference>
<reference evidence="3 4" key="1">
    <citation type="submission" date="2015-09" db="EMBL/GenBank/DDBJ databases">
        <title>Complete genome sequence of a benzo[a]pyrene-degrading bacterium Altererythrobacter epoxidivorans CGMCC 1.7731T.</title>
        <authorList>
            <person name="Li Z."/>
            <person name="Cheng H."/>
            <person name="Huo Y."/>
            <person name="Xu X."/>
        </authorList>
    </citation>
    <scope>NUCLEOTIDE SEQUENCE [LARGE SCALE GENOMIC DNA]</scope>
    <source>
        <strain evidence="3 4">CGMCC 1.7731</strain>
    </source>
</reference>
<protein>
    <submittedName>
        <fullName evidence="3">Putative metal-dependent membrane protease</fullName>
    </submittedName>
</protein>
<dbReference type="EMBL" id="CP012669">
    <property type="protein sequence ID" value="ALE16947.1"/>
    <property type="molecule type" value="Genomic_DNA"/>
</dbReference>
<sequence>MNDTTATKPLWRKIIDFPLVALVIGIFAIVFTLGLVGRFVVPFVTEPFAEDTGRAISVVIAIIAVFVIYKLVLPRIGDDRQDDLPKAGALGDLGRGTMLAAILMTLMVAVAWILGVYDIQGWGGSTSFLMILFSAGFQAAFIEEVLFRGVIFRFLEQFGGSWFALAISSALFGYAHISNDNATVFSSIAIAVEAGILLGGAYMLTRSLWFAIGIHFGWNVVQGYIWDVPVSGNAVDGLVESSVSGPEWLSGGAFGLEASIIALIAATVTGVYLVWLAAQRGQVIRPWWTRRRLAKERAAIAG</sequence>
<feature type="transmembrane region" description="Helical" evidence="1">
    <location>
        <begin position="53"/>
        <end position="72"/>
    </location>
</feature>
<keyword evidence="1" id="KW-0472">Membrane</keyword>
<gene>
    <name evidence="3" type="ORF">AMC99_01656</name>
</gene>
<feature type="transmembrane region" description="Helical" evidence="1">
    <location>
        <begin position="127"/>
        <end position="147"/>
    </location>
</feature>
<dbReference type="RefSeq" id="WP_061925207.1">
    <property type="nucleotide sequence ID" value="NZ_CP012669.1"/>
</dbReference>
<evidence type="ECO:0000256" key="1">
    <source>
        <dbReference type="SAM" id="Phobius"/>
    </source>
</evidence>
<dbReference type="PANTHER" id="PTHR39430:SF1">
    <property type="entry name" value="PROTEASE"/>
    <property type="match status" value="1"/>
</dbReference>
<dbReference type="PATRIC" id="fig|361183.4.peg.1629"/>
<feature type="transmembrane region" description="Helical" evidence="1">
    <location>
        <begin position="258"/>
        <end position="278"/>
    </location>
</feature>
<feature type="domain" description="CAAX prenyl protease 2/Lysostaphin resistance protein A-like" evidence="2">
    <location>
        <begin position="127"/>
        <end position="221"/>
    </location>
</feature>
<dbReference type="GO" id="GO:0004175">
    <property type="term" value="F:endopeptidase activity"/>
    <property type="evidence" value="ECO:0007669"/>
    <property type="project" value="UniProtKB-ARBA"/>
</dbReference>
<dbReference type="Proteomes" id="UP000057938">
    <property type="component" value="Chromosome"/>
</dbReference>
<evidence type="ECO:0000313" key="3">
    <source>
        <dbReference type="EMBL" id="ALE16947.1"/>
    </source>
</evidence>
<dbReference type="OrthoDB" id="193898at2"/>
<keyword evidence="1" id="KW-0812">Transmembrane</keyword>
<evidence type="ECO:0000259" key="2">
    <source>
        <dbReference type="Pfam" id="PF02517"/>
    </source>
</evidence>
<keyword evidence="3" id="KW-0645">Protease</keyword>
<accession>A0A0M4LVP9</accession>
<evidence type="ECO:0000313" key="4">
    <source>
        <dbReference type="Proteomes" id="UP000057938"/>
    </source>
</evidence>
<feature type="transmembrane region" description="Helical" evidence="1">
    <location>
        <begin position="159"/>
        <end position="177"/>
    </location>
</feature>
<feature type="transmembrane region" description="Helical" evidence="1">
    <location>
        <begin position="183"/>
        <end position="201"/>
    </location>
</feature>
<dbReference type="GO" id="GO:0006508">
    <property type="term" value="P:proteolysis"/>
    <property type="evidence" value="ECO:0007669"/>
    <property type="project" value="UniProtKB-KW"/>
</dbReference>
<name>A0A0M4LVP9_9SPHN</name>
<organism evidence="3 4">
    <name type="scientific">Altererythrobacter epoxidivorans</name>
    <dbReference type="NCBI Taxonomy" id="361183"/>
    <lineage>
        <taxon>Bacteria</taxon>
        <taxon>Pseudomonadati</taxon>
        <taxon>Pseudomonadota</taxon>
        <taxon>Alphaproteobacteria</taxon>
        <taxon>Sphingomonadales</taxon>
        <taxon>Erythrobacteraceae</taxon>
        <taxon>Altererythrobacter</taxon>
    </lineage>
</organism>
<feature type="transmembrane region" description="Helical" evidence="1">
    <location>
        <begin position="93"/>
        <end position="115"/>
    </location>
</feature>
<dbReference type="GO" id="GO:0080120">
    <property type="term" value="P:CAAX-box protein maturation"/>
    <property type="evidence" value="ECO:0007669"/>
    <property type="project" value="UniProtKB-ARBA"/>
</dbReference>